<dbReference type="Gene3D" id="3.10.450.50">
    <property type="match status" value="1"/>
</dbReference>
<dbReference type="Proteomes" id="UP000620156">
    <property type="component" value="Unassembled WGS sequence"/>
</dbReference>
<organism evidence="3 4">
    <name type="scientific">Streptomyces ruber</name>
    <dbReference type="NCBI Taxonomy" id="83378"/>
    <lineage>
        <taxon>Bacteria</taxon>
        <taxon>Bacillati</taxon>
        <taxon>Actinomycetota</taxon>
        <taxon>Actinomycetes</taxon>
        <taxon>Kitasatosporales</taxon>
        <taxon>Streptomycetaceae</taxon>
        <taxon>Streptomyces</taxon>
    </lineage>
</organism>
<evidence type="ECO:0000313" key="3">
    <source>
        <dbReference type="EMBL" id="GGQ72770.1"/>
    </source>
</evidence>
<keyword evidence="4" id="KW-1185">Reference proteome</keyword>
<evidence type="ECO:0000259" key="2">
    <source>
        <dbReference type="Pfam" id="PF12680"/>
    </source>
</evidence>
<proteinExistence type="predicted"/>
<reference evidence="3" key="1">
    <citation type="journal article" date="2014" name="Int. J. Syst. Evol. Microbiol.">
        <title>Complete genome sequence of Corynebacterium casei LMG S-19264T (=DSM 44701T), isolated from a smear-ripened cheese.</title>
        <authorList>
            <consortium name="US DOE Joint Genome Institute (JGI-PGF)"/>
            <person name="Walter F."/>
            <person name="Albersmeier A."/>
            <person name="Kalinowski J."/>
            <person name="Ruckert C."/>
        </authorList>
    </citation>
    <scope>NUCLEOTIDE SEQUENCE</scope>
    <source>
        <strain evidence="3">JCM 3131</strain>
    </source>
</reference>
<dbReference type="AlphaFoldDB" id="A0A918BLM6"/>
<sequence>MSTLTSKTGSSSAAPAAPGRAIGTAALQAGDRVVLLPVRRPDTHPWESENTLSTQATTEANIAVVRRFIDEVVNGGCLDVIDRLWADDEIWRGGSLGEHRGTDAYRKFMAAQCRRRLQRHAPGHRPGRRGGRHRRTALHRQRHPHR</sequence>
<gene>
    <name evidence="3" type="ORF">GCM10010145_48090</name>
</gene>
<evidence type="ECO:0000313" key="4">
    <source>
        <dbReference type="Proteomes" id="UP000620156"/>
    </source>
</evidence>
<feature type="region of interest" description="Disordered" evidence="1">
    <location>
        <begin position="117"/>
        <end position="146"/>
    </location>
</feature>
<dbReference type="RefSeq" id="WP_189218946.1">
    <property type="nucleotide sequence ID" value="NZ_BMQK01000012.1"/>
</dbReference>
<dbReference type="InterPro" id="IPR037401">
    <property type="entry name" value="SnoaL-like"/>
</dbReference>
<protein>
    <recommendedName>
        <fullName evidence="2">SnoaL-like domain-containing protein</fullName>
    </recommendedName>
</protein>
<dbReference type="EMBL" id="BMQK01000012">
    <property type="protein sequence ID" value="GGQ72770.1"/>
    <property type="molecule type" value="Genomic_DNA"/>
</dbReference>
<name>A0A918BLM6_9ACTN</name>
<dbReference type="SUPFAM" id="SSF54427">
    <property type="entry name" value="NTF2-like"/>
    <property type="match status" value="1"/>
</dbReference>
<feature type="domain" description="SnoaL-like" evidence="2">
    <location>
        <begin position="65"/>
        <end position="114"/>
    </location>
</feature>
<accession>A0A918BLM6</accession>
<reference evidence="3" key="2">
    <citation type="submission" date="2020-09" db="EMBL/GenBank/DDBJ databases">
        <authorList>
            <person name="Sun Q."/>
            <person name="Ohkuma M."/>
        </authorList>
    </citation>
    <scope>NUCLEOTIDE SEQUENCE</scope>
    <source>
        <strain evidence="3">JCM 3131</strain>
    </source>
</reference>
<comment type="caution">
    <text evidence="3">The sequence shown here is derived from an EMBL/GenBank/DDBJ whole genome shotgun (WGS) entry which is preliminary data.</text>
</comment>
<dbReference type="Pfam" id="PF12680">
    <property type="entry name" value="SnoaL_2"/>
    <property type="match status" value="1"/>
</dbReference>
<evidence type="ECO:0000256" key="1">
    <source>
        <dbReference type="SAM" id="MobiDB-lite"/>
    </source>
</evidence>
<dbReference type="InterPro" id="IPR032710">
    <property type="entry name" value="NTF2-like_dom_sf"/>
</dbReference>